<evidence type="ECO:0000256" key="2">
    <source>
        <dbReference type="ARBA" id="ARBA00023315"/>
    </source>
</evidence>
<feature type="domain" description="N-acetyltransferase" evidence="3">
    <location>
        <begin position="1"/>
        <end position="168"/>
    </location>
</feature>
<proteinExistence type="predicted"/>
<name>A0A2M8KI48_9BACT</name>
<dbReference type="EMBL" id="PFEA01000053">
    <property type="protein sequence ID" value="PJE59604.1"/>
    <property type="molecule type" value="Genomic_DNA"/>
</dbReference>
<comment type="caution">
    <text evidence="4">The sequence shown here is derived from an EMBL/GenBank/DDBJ whole genome shotgun (WGS) entry which is preliminary data.</text>
</comment>
<dbReference type="InterPro" id="IPR016181">
    <property type="entry name" value="Acyl_CoA_acyltransferase"/>
</dbReference>
<evidence type="ECO:0000313" key="4">
    <source>
        <dbReference type="EMBL" id="PJE59604.1"/>
    </source>
</evidence>
<organism evidence="4 5">
    <name type="scientific">Candidatus Portnoybacteria bacterium CG10_big_fil_rev_8_21_14_0_10_44_7</name>
    <dbReference type="NCBI Taxonomy" id="1974816"/>
    <lineage>
        <taxon>Bacteria</taxon>
        <taxon>Candidatus Portnoyibacteriota</taxon>
    </lineage>
</organism>
<reference evidence="5" key="1">
    <citation type="submission" date="2017-09" db="EMBL/GenBank/DDBJ databases">
        <title>Depth-based differentiation of microbial function through sediment-hosted aquifers and enrichment of novel symbionts in the deep terrestrial subsurface.</title>
        <authorList>
            <person name="Probst A.J."/>
            <person name="Ladd B."/>
            <person name="Jarett J.K."/>
            <person name="Geller-Mcgrath D.E."/>
            <person name="Sieber C.M.K."/>
            <person name="Emerson J.B."/>
            <person name="Anantharaman K."/>
            <person name="Thomas B.C."/>
            <person name="Malmstrom R."/>
            <person name="Stieglmeier M."/>
            <person name="Klingl A."/>
            <person name="Woyke T."/>
            <person name="Ryan C.M."/>
            <person name="Banfield J.F."/>
        </authorList>
    </citation>
    <scope>NUCLEOTIDE SEQUENCE [LARGE SCALE GENOMIC DNA]</scope>
</reference>
<dbReference type="CDD" id="cd04301">
    <property type="entry name" value="NAT_SF"/>
    <property type="match status" value="1"/>
</dbReference>
<dbReference type="GO" id="GO:0016747">
    <property type="term" value="F:acyltransferase activity, transferring groups other than amino-acyl groups"/>
    <property type="evidence" value="ECO:0007669"/>
    <property type="project" value="InterPro"/>
</dbReference>
<dbReference type="Pfam" id="PF00583">
    <property type="entry name" value="Acetyltransf_1"/>
    <property type="match status" value="1"/>
</dbReference>
<sequence length="168" mass="19625">MKIRKPKREEYDAVAVVVNSELDLYRTVLSQKKLKEICVGGFTKKDLIEGEAIRNYLIVTEDKKIVGFISWYKKPNKAVWISMLQVDAKHRNQGIGSLLLKRVEKIARKNGARVIALEVQRRAYWAVDFYKFNRYFILSEKDLNKEPFKNTLSKPPVKNTFIFGKKID</sequence>
<protein>
    <recommendedName>
        <fullName evidence="3">N-acetyltransferase domain-containing protein</fullName>
    </recommendedName>
</protein>
<dbReference type="AlphaFoldDB" id="A0A2M8KI48"/>
<evidence type="ECO:0000259" key="3">
    <source>
        <dbReference type="PROSITE" id="PS51186"/>
    </source>
</evidence>
<evidence type="ECO:0000256" key="1">
    <source>
        <dbReference type="ARBA" id="ARBA00022679"/>
    </source>
</evidence>
<dbReference type="Gene3D" id="3.40.630.30">
    <property type="match status" value="1"/>
</dbReference>
<dbReference type="PANTHER" id="PTHR43800">
    <property type="entry name" value="PEPTIDYL-LYSINE N-ACETYLTRANSFERASE YJAB"/>
    <property type="match status" value="1"/>
</dbReference>
<dbReference type="Proteomes" id="UP000231086">
    <property type="component" value="Unassembled WGS sequence"/>
</dbReference>
<keyword evidence="1" id="KW-0808">Transferase</keyword>
<dbReference type="PANTHER" id="PTHR43800:SF1">
    <property type="entry name" value="PEPTIDYL-LYSINE N-ACETYLTRANSFERASE YJAB"/>
    <property type="match status" value="1"/>
</dbReference>
<accession>A0A2M8KI48</accession>
<gene>
    <name evidence="4" type="ORF">COU85_02755</name>
</gene>
<dbReference type="InterPro" id="IPR000182">
    <property type="entry name" value="GNAT_dom"/>
</dbReference>
<evidence type="ECO:0000313" key="5">
    <source>
        <dbReference type="Proteomes" id="UP000231086"/>
    </source>
</evidence>
<dbReference type="SUPFAM" id="SSF55729">
    <property type="entry name" value="Acyl-CoA N-acyltransferases (Nat)"/>
    <property type="match status" value="1"/>
</dbReference>
<keyword evidence="2" id="KW-0012">Acyltransferase</keyword>
<dbReference type="PROSITE" id="PS51186">
    <property type="entry name" value="GNAT"/>
    <property type="match status" value="1"/>
</dbReference>